<dbReference type="AlphaFoldDB" id="A0A843WIQ0"/>
<reference evidence="2" key="1">
    <citation type="submission" date="2017-07" db="EMBL/GenBank/DDBJ databases">
        <title>Taro Niue Genome Assembly and Annotation.</title>
        <authorList>
            <person name="Atibalentja N."/>
            <person name="Keating K."/>
            <person name="Fields C.J."/>
        </authorList>
    </citation>
    <scope>NUCLEOTIDE SEQUENCE</scope>
    <source>
        <strain evidence="2">Niue_2</strain>
        <tissue evidence="2">Leaf</tissue>
    </source>
</reference>
<evidence type="ECO:0000313" key="3">
    <source>
        <dbReference type="Proteomes" id="UP000652761"/>
    </source>
</evidence>
<dbReference type="Proteomes" id="UP000652761">
    <property type="component" value="Unassembled WGS sequence"/>
</dbReference>
<feature type="compositionally biased region" description="Basic and acidic residues" evidence="1">
    <location>
        <begin position="11"/>
        <end position="26"/>
    </location>
</feature>
<protein>
    <submittedName>
        <fullName evidence="2">Uncharacterized protein</fullName>
    </submittedName>
</protein>
<proteinExistence type="predicted"/>
<dbReference type="EMBL" id="NMUH01004440">
    <property type="protein sequence ID" value="MQM09669.1"/>
    <property type="molecule type" value="Genomic_DNA"/>
</dbReference>
<gene>
    <name evidence="2" type="ORF">Taro_042544</name>
</gene>
<keyword evidence="3" id="KW-1185">Reference proteome</keyword>
<accession>A0A843WIQ0</accession>
<sequence length="158" mass="17488">MMSRRPVPSRQGRDGPMRHDYSRDSRSPGARHLRACPVRAVIIIAWDPVPARLLREYSRRRACSSHGLWSGGQSGGQSVLLTASLFVAPEPPREARRGTVFRPDYDGYCCVLHVLPHSDERGGGVLPVCVASRVVVTTSSRETSQQRQGARRAEETGR</sequence>
<name>A0A843WIQ0_COLES</name>
<evidence type="ECO:0000313" key="2">
    <source>
        <dbReference type="EMBL" id="MQM09669.1"/>
    </source>
</evidence>
<organism evidence="2 3">
    <name type="scientific">Colocasia esculenta</name>
    <name type="common">Wild taro</name>
    <name type="synonym">Arum esculentum</name>
    <dbReference type="NCBI Taxonomy" id="4460"/>
    <lineage>
        <taxon>Eukaryota</taxon>
        <taxon>Viridiplantae</taxon>
        <taxon>Streptophyta</taxon>
        <taxon>Embryophyta</taxon>
        <taxon>Tracheophyta</taxon>
        <taxon>Spermatophyta</taxon>
        <taxon>Magnoliopsida</taxon>
        <taxon>Liliopsida</taxon>
        <taxon>Araceae</taxon>
        <taxon>Aroideae</taxon>
        <taxon>Colocasieae</taxon>
        <taxon>Colocasia</taxon>
    </lineage>
</organism>
<evidence type="ECO:0000256" key="1">
    <source>
        <dbReference type="SAM" id="MobiDB-lite"/>
    </source>
</evidence>
<comment type="caution">
    <text evidence="2">The sequence shown here is derived from an EMBL/GenBank/DDBJ whole genome shotgun (WGS) entry which is preliminary data.</text>
</comment>
<feature type="region of interest" description="Disordered" evidence="1">
    <location>
        <begin position="1"/>
        <end position="30"/>
    </location>
</feature>